<name>A0ABT6ZLA8_9ACTN</name>
<feature type="transmembrane region" description="Helical" evidence="1">
    <location>
        <begin position="16"/>
        <end position="36"/>
    </location>
</feature>
<accession>A0ABT6ZLA8</accession>
<evidence type="ECO:0000313" key="2">
    <source>
        <dbReference type="EMBL" id="MDJ1129831.1"/>
    </source>
</evidence>
<dbReference type="Proteomes" id="UP001431693">
    <property type="component" value="Unassembled WGS sequence"/>
</dbReference>
<sequence>MNDAPRFDEMQLRDQGFAYQAAFVVAIGVALVVFYVQKLTGIEMSSQLVFTLQFWGPIVVADVLMIRHHAWIGNGGAGDALTKVSVALGGGMFLVGIAGLFTGDDPLNSVCAAIEGACLLGAWLYYRAVEKRLARELGDE</sequence>
<proteinExistence type="predicted"/>
<comment type="caution">
    <text evidence="2">The sequence shown here is derived from an EMBL/GenBank/DDBJ whole genome shotgun (WGS) entry which is preliminary data.</text>
</comment>
<keyword evidence="1" id="KW-1133">Transmembrane helix</keyword>
<feature type="transmembrane region" description="Helical" evidence="1">
    <location>
        <begin position="48"/>
        <end position="68"/>
    </location>
</feature>
<organism evidence="2 3">
    <name type="scientific">Kribbibacterium absianum</name>
    <dbReference type="NCBI Taxonomy" id="3044210"/>
    <lineage>
        <taxon>Bacteria</taxon>
        <taxon>Bacillati</taxon>
        <taxon>Actinomycetota</taxon>
        <taxon>Coriobacteriia</taxon>
        <taxon>Coriobacteriales</taxon>
        <taxon>Kribbibacteriaceae</taxon>
        <taxon>Kribbibacterium</taxon>
    </lineage>
</organism>
<keyword evidence="3" id="KW-1185">Reference proteome</keyword>
<keyword evidence="1" id="KW-0472">Membrane</keyword>
<dbReference type="RefSeq" id="WP_283712952.1">
    <property type="nucleotide sequence ID" value="NZ_JASJEW010000002.1"/>
</dbReference>
<keyword evidence="1" id="KW-0812">Transmembrane</keyword>
<protein>
    <submittedName>
        <fullName evidence="2">Uncharacterized protein</fullName>
    </submittedName>
</protein>
<feature type="transmembrane region" description="Helical" evidence="1">
    <location>
        <begin position="80"/>
        <end position="101"/>
    </location>
</feature>
<evidence type="ECO:0000256" key="1">
    <source>
        <dbReference type="SAM" id="Phobius"/>
    </source>
</evidence>
<gene>
    <name evidence="2" type="ORF">QJ043_07050</name>
</gene>
<evidence type="ECO:0000313" key="3">
    <source>
        <dbReference type="Proteomes" id="UP001431693"/>
    </source>
</evidence>
<dbReference type="EMBL" id="JASJEX010000003">
    <property type="protein sequence ID" value="MDJ1129831.1"/>
    <property type="molecule type" value="Genomic_DNA"/>
</dbReference>
<reference evidence="2" key="1">
    <citation type="submission" date="2023-05" db="EMBL/GenBank/DDBJ databases">
        <title>[olsenella] sp. nov., isolated from a pig farm feces dump.</title>
        <authorList>
            <person name="Chang Y.-H."/>
        </authorList>
    </citation>
    <scope>NUCLEOTIDE SEQUENCE</scope>
    <source>
        <strain evidence="2">YH-ols2217</strain>
    </source>
</reference>